<reference evidence="4" key="1">
    <citation type="submission" date="2022-03" db="EMBL/GenBank/DDBJ databases">
        <authorList>
            <person name="Alioto T."/>
            <person name="Alioto T."/>
            <person name="Gomez Garrido J."/>
        </authorList>
    </citation>
    <scope>NUCLEOTIDE SEQUENCE</scope>
</reference>
<keyword evidence="5" id="KW-1185">Reference proteome</keyword>
<evidence type="ECO:0000313" key="5">
    <source>
        <dbReference type="Proteomes" id="UP001295444"/>
    </source>
</evidence>
<dbReference type="PROSITE" id="PS50015">
    <property type="entry name" value="SAP_B"/>
    <property type="match status" value="1"/>
</dbReference>
<dbReference type="Gene3D" id="1.10.225.10">
    <property type="entry name" value="Saposin-like"/>
    <property type="match status" value="1"/>
</dbReference>
<protein>
    <recommendedName>
        <fullName evidence="3">Saposin B-type domain-containing protein</fullName>
    </recommendedName>
</protein>
<feature type="signal peptide" evidence="2">
    <location>
        <begin position="1"/>
        <end position="15"/>
    </location>
</feature>
<dbReference type="InterPro" id="IPR008139">
    <property type="entry name" value="SaposinB_dom"/>
</dbReference>
<evidence type="ECO:0000256" key="2">
    <source>
        <dbReference type="SAM" id="SignalP"/>
    </source>
</evidence>
<keyword evidence="2" id="KW-0732">Signal</keyword>
<organism evidence="4 5">
    <name type="scientific">Pelobates cultripes</name>
    <name type="common">Western spadefoot toad</name>
    <dbReference type="NCBI Taxonomy" id="61616"/>
    <lineage>
        <taxon>Eukaryota</taxon>
        <taxon>Metazoa</taxon>
        <taxon>Chordata</taxon>
        <taxon>Craniata</taxon>
        <taxon>Vertebrata</taxon>
        <taxon>Euteleostomi</taxon>
        <taxon>Amphibia</taxon>
        <taxon>Batrachia</taxon>
        <taxon>Anura</taxon>
        <taxon>Pelobatoidea</taxon>
        <taxon>Pelobatidae</taxon>
        <taxon>Pelobates</taxon>
    </lineage>
</organism>
<accession>A0AAD1SQU7</accession>
<evidence type="ECO:0000259" key="3">
    <source>
        <dbReference type="PROSITE" id="PS50015"/>
    </source>
</evidence>
<evidence type="ECO:0000256" key="1">
    <source>
        <dbReference type="ARBA" id="ARBA00023157"/>
    </source>
</evidence>
<dbReference type="AlphaFoldDB" id="A0AAD1SQU7"/>
<dbReference type="Proteomes" id="UP001295444">
    <property type="component" value="Chromosome 07"/>
</dbReference>
<sequence>MKIFEFILLSSAVLSNFSVWAIIELPPGVSRRLYCETCLATVQGLRKALSTLSIEPSRTKIKANIQKACEKLTFEDQSVAVDKAYIACKHLLDHHGEKFEDAFLIEKDISLETNLCYIYSTACTDVKRKHFQGQEFQHSMIEELLQKHPGKIRFSKPVIPVSNQHKKEEL</sequence>
<dbReference type="EMBL" id="OW240918">
    <property type="protein sequence ID" value="CAH2307210.1"/>
    <property type="molecule type" value="Genomic_DNA"/>
</dbReference>
<keyword evidence="1" id="KW-1015">Disulfide bond</keyword>
<feature type="domain" description="Saposin B-type" evidence="3">
    <location>
        <begin position="31"/>
        <end position="127"/>
    </location>
</feature>
<feature type="chain" id="PRO_5042148052" description="Saposin B-type domain-containing protein" evidence="2">
    <location>
        <begin position="16"/>
        <end position="170"/>
    </location>
</feature>
<gene>
    <name evidence="4" type="ORF">PECUL_23A035486</name>
</gene>
<evidence type="ECO:0000313" key="4">
    <source>
        <dbReference type="EMBL" id="CAH2307210.1"/>
    </source>
</evidence>
<proteinExistence type="predicted"/>
<name>A0AAD1SQU7_PELCU</name>